<evidence type="ECO:0000256" key="4">
    <source>
        <dbReference type="ARBA" id="ARBA00022516"/>
    </source>
</evidence>
<accession>A8ZY13</accession>
<dbReference type="CAZy" id="GT19">
    <property type="family name" value="Glycosyltransferase Family 19"/>
</dbReference>
<dbReference type="EMBL" id="CP000859">
    <property type="protein sequence ID" value="ABW68640.1"/>
    <property type="molecule type" value="Genomic_DNA"/>
</dbReference>
<dbReference type="InterPro" id="IPR003835">
    <property type="entry name" value="Glyco_trans_19"/>
</dbReference>
<evidence type="ECO:0000256" key="2">
    <source>
        <dbReference type="ARBA" id="ARBA00012687"/>
    </source>
</evidence>
<dbReference type="GO" id="GO:0016020">
    <property type="term" value="C:membrane"/>
    <property type="evidence" value="ECO:0007669"/>
    <property type="project" value="GOC"/>
</dbReference>
<evidence type="ECO:0000256" key="6">
    <source>
        <dbReference type="ARBA" id="ARBA00022676"/>
    </source>
</evidence>
<dbReference type="UniPathway" id="UPA00973"/>
<dbReference type="Pfam" id="PF02684">
    <property type="entry name" value="LpxB"/>
    <property type="match status" value="1"/>
</dbReference>
<dbReference type="HAMAP" id="MF_00392">
    <property type="entry name" value="LpxB"/>
    <property type="match status" value="1"/>
</dbReference>
<dbReference type="Proteomes" id="UP000008561">
    <property type="component" value="Chromosome"/>
</dbReference>
<evidence type="ECO:0000256" key="5">
    <source>
        <dbReference type="ARBA" id="ARBA00022556"/>
    </source>
</evidence>
<evidence type="ECO:0000256" key="1">
    <source>
        <dbReference type="ARBA" id="ARBA00002056"/>
    </source>
</evidence>
<protein>
    <recommendedName>
        <fullName evidence="3 10">Lipid-A-disaccharide synthase</fullName>
        <ecNumber evidence="2 10">2.4.1.182</ecNumber>
    </recommendedName>
</protein>
<evidence type="ECO:0000256" key="3">
    <source>
        <dbReference type="ARBA" id="ARBA00020902"/>
    </source>
</evidence>
<dbReference type="KEGG" id="dol:Dole_2837"/>
<evidence type="ECO:0000256" key="10">
    <source>
        <dbReference type="HAMAP-Rule" id="MF_00392"/>
    </source>
</evidence>
<dbReference type="STRING" id="96561.Dole_2837"/>
<keyword evidence="5 10" id="KW-0441">Lipid A biosynthesis</keyword>
<evidence type="ECO:0000313" key="12">
    <source>
        <dbReference type="Proteomes" id="UP000008561"/>
    </source>
</evidence>
<dbReference type="RefSeq" id="WP_012176251.1">
    <property type="nucleotide sequence ID" value="NC_009943.1"/>
</dbReference>
<dbReference type="NCBIfam" id="TIGR00215">
    <property type="entry name" value="lpxB"/>
    <property type="match status" value="1"/>
</dbReference>
<name>A8ZY13_DESOH</name>
<keyword evidence="4 10" id="KW-0444">Lipid biosynthesis</keyword>
<organism evidence="11 12">
    <name type="scientific">Desulfosudis oleivorans (strain DSM 6200 / JCM 39069 / Hxd3)</name>
    <name type="common">Desulfococcus oleovorans</name>
    <dbReference type="NCBI Taxonomy" id="96561"/>
    <lineage>
        <taxon>Bacteria</taxon>
        <taxon>Pseudomonadati</taxon>
        <taxon>Thermodesulfobacteriota</taxon>
        <taxon>Desulfobacteria</taxon>
        <taxon>Desulfobacterales</taxon>
        <taxon>Desulfosudaceae</taxon>
        <taxon>Desulfosudis</taxon>
    </lineage>
</organism>
<evidence type="ECO:0000313" key="11">
    <source>
        <dbReference type="EMBL" id="ABW68640.1"/>
    </source>
</evidence>
<comment type="function">
    <text evidence="1 10">Condensation of UDP-2,3-diacylglucosamine and 2,3-diacylglucosamine-1-phosphate to form lipid A disaccharide, a precursor of lipid A, a phosphorylated glycolipid that anchors the lipopolysaccharide to the outer membrane of the cell.</text>
</comment>
<dbReference type="HOGENOM" id="CLU_036577_3_1_7"/>
<gene>
    <name evidence="10" type="primary">lpxB</name>
    <name evidence="11" type="ordered locus">Dole_2837</name>
</gene>
<proteinExistence type="inferred from homology"/>
<evidence type="ECO:0000256" key="9">
    <source>
        <dbReference type="ARBA" id="ARBA00048975"/>
    </source>
</evidence>
<evidence type="ECO:0000256" key="8">
    <source>
        <dbReference type="ARBA" id="ARBA00023098"/>
    </source>
</evidence>
<keyword evidence="8 10" id="KW-0443">Lipid metabolism</keyword>
<comment type="similarity">
    <text evidence="10">Belongs to the LpxB family.</text>
</comment>
<evidence type="ECO:0000256" key="7">
    <source>
        <dbReference type="ARBA" id="ARBA00022679"/>
    </source>
</evidence>
<dbReference type="GO" id="GO:0005543">
    <property type="term" value="F:phospholipid binding"/>
    <property type="evidence" value="ECO:0007669"/>
    <property type="project" value="TreeGrafter"/>
</dbReference>
<sequence>MDKHALPNRVPVGRCVMIIAGEASGDLHGANLIRNMREQIKDPLFFCGIGGAAMRRAGAKILVEAERLSVVGITEVIARMPDILSGMKTAKRMLASRIPDLLVLIDFPDFNLRMAATAKKHGIPVFYYISPQVWAWRKGRVRTIRKRVDHTAVILPFEADFFKAHDVPVTFVGHPLLDAGYGPAPLYERTEGRTVVGLLPGSRGSEVARHLPVMMEAGARISRRHPHVTFMVSCAHSIPVESMASITEKYIGTVPFTIVPGDVTQVLKRSTCVVAVSGTVSLETALYGVPMVVIYKVSFLSYWLAKALIRLEHISLVNLIAGKAVVPELIQKDASAEHIAARIMSMISDPQELETVRKELAEVRKRLGGPGASARAAGIAARLLNEGVT</sequence>
<dbReference type="PANTHER" id="PTHR30372">
    <property type="entry name" value="LIPID-A-DISACCHARIDE SYNTHASE"/>
    <property type="match status" value="1"/>
</dbReference>
<keyword evidence="6 10" id="KW-0328">Glycosyltransferase</keyword>
<reference evidence="11 12" key="1">
    <citation type="submission" date="2007-10" db="EMBL/GenBank/DDBJ databases">
        <title>Complete sequence of Desulfococcus oleovorans Hxd3.</title>
        <authorList>
            <consortium name="US DOE Joint Genome Institute"/>
            <person name="Copeland A."/>
            <person name="Lucas S."/>
            <person name="Lapidus A."/>
            <person name="Barry K."/>
            <person name="Glavina del Rio T."/>
            <person name="Dalin E."/>
            <person name="Tice H."/>
            <person name="Pitluck S."/>
            <person name="Kiss H."/>
            <person name="Brettin T."/>
            <person name="Bruce D."/>
            <person name="Detter J.C."/>
            <person name="Han C."/>
            <person name="Schmutz J."/>
            <person name="Larimer F."/>
            <person name="Land M."/>
            <person name="Hauser L."/>
            <person name="Kyrpides N."/>
            <person name="Kim E."/>
            <person name="Wawrik B."/>
            <person name="Richardson P."/>
        </authorList>
    </citation>
    <scope>NUCLEOTIDE SEQUENCE [LARGE SCALE GENOMIC DNA]</scope>
    <source>
        <strain evidence="12">DSM 6200 / JCM 39069 / Hxd3</strain>
    </source>
</reference>
<dbReference type="GO" id="GO:0009245">
    <property type="term" value="P:lipid A biosynthetic process"/>
    <property type="evidence" value="ECO:0007669"/>
    <property type="project" value="UniProtKB-UniRule"/>
</dbReference>
<keyword evidence="7 10" id="KW-0808">Transferase</keyword>
<dbReference type="GO" id="GO:0008915">
    <property type="term" value="F:lipid-A-disaccharide synthase activity"/>
    <property type="evidence" value="ECO:0007669"/>
    <property type="project" value="UniProtKB-UniRule"/>
</dbReference>
<dbReference type="AlphaFoldDB" id="A8ZY13"/>
<keyword evidence="12" id="KW-1185">Reference proteome</keyword>
<dbReference type="eggNOG" id="COG0763">
    <property type="taxonomic scope" value="Bacteria"/>
</dbReference>
<comment type="pathway">
    <text evidence="10">Bacterial outer membrane biogenesis; LPS lipid A biosynthesis.</text>
</comment>
<dbReference type="PANTHER" id="PTHR30372:SF4">
    <property type="entry name" value="LIPID-A-DISACCHARIDE SYNTHASE, MITOCHONDRIAL-RELATED"/>
    <property type="match status" value="1"/>
</dbReference>
<dbReference type="SUPFAM" id="SSF53756">
    <property type="entry name" value="UDP-Glycosyltransferase/glycogen phosphorylase"/>
    <property type="match status" value="1"/>
</dbReference>
<dbReference type="EC" id="2.4.1.182" evidence="2 10"/>
<comment type="catalytic activity">
    <reaction evidence="9 10">
        <text>a lipid X + a UDP-2-N,3-O-bis[(3R)-3-hydroxyacyl]-alpha-D-glucosamine = a lipid A disaccharide + UDP + H(+)</text>
        <dbReference type="Rhea" id="RHEA:67828"/>
        <dbReference type="ChEBI" id="CHEBI:15378"/>
        <dbReference type="ChEBI" id="CHEBI:58223"/>
        <dbReference type="ChEBI" id="CHEBI:137748"/>
        <dbReference type="ChEBI" id="CHEBI:176338"/>
        <dbReference type="ChEBI" id="CHEBI:176343"/>
        <dbReference type="EC" id="2.4.1.182"/>
    </reaction>
</comment>